<dbReference type="PANTHER" id="PTHR36438:SF1">
    <property type="entry name" value="IRON-SULFUR CLUSTER REPAIR PROTEIN YTFE"/>
    <property type="match status" value="1"/>
</dbReference>
<dbReference type="Pfam" id="PF01814">
    <property type="entry name" value="Hemerythrin"/>
    <property type="match status" value="1"/>
</dbReference>
<evidence type="ECO:0000256" key="2">
    <source>
        <dbReference type="ARBA" id="ARBA00022490"/>
    </source>
</evidence>
<comment type="caution">
    <text evidence="6">The sequence shown here is derived from an EMBL/GenBank/DDBJ whole genome shotgun (WGS) entry which is preliminary data.</text>
</comment>
<reference evidence="6 7" key="1">
    <citation type="submission" date="2019-08" db="EMBL/GenBank/DDBJ databases">
        <title>In-depth cultivation of the pig gut microbiome towards novel bacterial diversity and tailored functional studies.</title>
        <authorList>
            <person name="Wylensek D."/>
            <person name="Hitch T.C.A."/>
            <person name="Clavel T."/>
        </authorList>
    </citation>
    <scope>NUCLEOTIDE SEQUENCE [LARGE SCALE GENOMIC DNA]</scope>
    <source>
        <strain evidence="6 7">Oil-RF-744-WCA-WT-10</strain>
    </source>
</reference>
<feature type="domain" description="Hemerythrin-like" evidence="5">
    <location>
        <begin position="20"/>
        <end position="86"/>
    </location>
</feature>
<evidence type="ECO:0000313" key="7">
    <source>
        <dbReference type="Proteomes" id="UP000483362"/>
    </source>
</evidence>
<evidence type="ECO:0000256" key="4">
    <source>
        <dbReference type="ARBA" id="ARBA00023004"/>
    </source>
</evidence>
<proteinExistence type="predicted"/>
<protein>
    <submittedName>
        <fullName evidence="6">(Fe-S)-binding protein</fullName>
    </submittedName>
</protein>
<dbReference type="GO" id="GO:0046872">
    <property type="term" value="F:metal ion binding"/>
    <property type="evidence" value="ECO:0007669"/>
    <property type="project" value="UniProtKB-KW"/>
</dbReference>
<dbReference type="RefSeq" id="WP_154327343.1">
    <property type="nucleotide sequence ID" value="NZ_CP045696.1"/>
</dbReference>
<name>A0A6L5XBJ0_9BACT</name>
<keyword evidence="4" id="KW-0408">Iron</keyword>
<evidence type="ECO:0000259" key="5">
    <source>
        <dbReference type="Pfam" id="PF01814"/>
    </source>
</evidence>
<dbReference type="AlphaFoldDB" id="A0A6L5XBJ0"/>
<evidence type="ECO:0000256" key="3">
    <source>
        <dbReference type="ARBA" id="ARBA00022723"/>
    </source>
</evidence>
<evidence type="ECO:0000256" key="1">
    <source>
        <dbReference type="ARBA" id="ARBA00004496"/>
    </source>
</evidence>
<accession>A0A6L5XBJ0</accession>
<keyword evidence="3" id="KW-0479">Metal-binding</keyword>
<keyword evidence="2" id="KW-0963">Cytoplasm</keyword>
<organism evidence="6 7">
    <name type="scientific">Sodaliphilus pleomorphus</name>
    <dbReference type="NCBI Taxonomy" id="2606626"/>
    <lineage>
        <taxon>Bacteria</taxon>
        <taxon>Pseudomonadati</taxon>
        <taxon>Bacteroidota</taxon>
        <taxon>Bacteroidia</taxon>
        <taxon>Bacteroidales</taxon>
        <taxon>Muribaculaceae</taxon>
        <taxon>Sodaliphilus</taxon>
    </lineage>
</organism>
<sequence length="186" mass="21166">MEDRSRHTFDTWPTDLLIDYAIKIHHRGIRTRGPLTLELLGRVKAERPLVLSQVEQLFAASLEALDAHLFKEENVLFPYIEELHEAASNRQAAAPMHCGTVLNPIHVMMADHAEELQRQATIAALLDDYNEPEGCSDDYKRLMHELHEFALDLQEHTHIENDLIFPQAVEMESKWVNGCNGGNCCG</sequence>
<evidence type="ECO:0000313" key="6">
    <source>
        <dbReference type="EMBL" id="MSS16633.1"/>
    </source>
</evidence>
<comment type="subcellular location">
    <subcellularLocation>
        <location evidence="1">Cytoplasm</location>
    </subcellularLocation>
</comment>
<gene>
    <name evidence="6" type="ORF">FYJ29_02435</name>
</gene>
<dbReference type="InterPro" id="IPR019903">
    <property type="entry name" value="RIC_family"/>
</dbReference>
<dbReference type="EMBL" id="VULT01000003">
    <property type="protein sequence ID" value="MSS16633.1"/>
    <property type="molecule type" value="Genomic_DNA"/>
</dbReference>
<dbReference type="Gene3D" id="1.20.120.520">
    <property type="entry name" value="nmb1532 protein domain like"/>
    <property type="match status" value="1"/>
</dbReference>
<dbReference type="InterPro" id="IPR012312">
    <property type="entry name" value="Hemerythrin-like"/>
</dbReference>
<dbReference type="PANTHER" id="PTHR36438">
    <property type="entry name" value="IRON-SULFUR CLUSTER REPAIR PROTEIN YTFE"/>
    <property type="match status" value="1"/>
</dbReference>
<keyword evidence="7" id="KW-1185">Reference proteome</keyword>
<dbReference type="Proteomes" id="UP000483362">
    <property type="component" value="Unassembled WGS sequence"/>
</dbReference>
<dbReference type="GO" id="GO:0005737">
    <property type="term" value="C:cytoplasm"/>
    <property type="evidence" value="ECO:0007669"/>
    <property type="project" value="UniProtKB-SubCell"/>
</dbReference>